<sequence>MDDSSLPPSYQFPIAHIAFPKKSCQAFRMEPDNITVLEGAVAILHCVVENPSGVVQWVKDGLLLGPDRNIPGFPRYSMMGDLSKGEHHLRIVGSRLADDAGYECQAGRSKESPGIVSRTALLSVLVPPKLPVFKEYEVNSTVTWVAGVEYRVTCGTEDAKPAAEISFSKSGSPLPDVSSWVNSGSSEKLSSTEAVLRVTPQSSDNRKRLVCAAKNEAISVPVATSFTMNILFPPQPPTIEGYKHSEIKAGETLRLTCISLSGNPLATLQWLKNGEVISTRWETDDTGQASRSLLTLSIKPEDNLAQLCCEAVNQVSALPLLASITLRVVFLPTEVSILGSSSTAENKQISLSCSTAPSNPPVQLRWWLGWRELITTEVTVTEAAHGGTVTVSNLTHVVRREENGLPLTCEAFNEAVLFTRSASLTLSVQYPPQKVWIEAPPPESRFRAGTKIRLTCFASGGHPAPRLIWIKDTKSLKEGTQVVSGKIVSKELILTTSPSDNMATYRCNASNDGKSPPLTAHTRLHVQFPPLDVKIMTTAKEVRRGQMLTLTCVTGSSNPFATLTWLKDAEKLKNVDLGRKPAEFGGLSTSGKVTLVASSSDNGQRVTCQAYSSILAETVNTFYRLNILYPPEFSAEQPAVAQAVENGAVELPLLVSANPPDLTCNWSFRGEKLIPGGSPRHHLRAGSTLVIWNVSRVDAGQYQAQCQNPEGQNETRIHLNVHYAPSIRSLGDPVYVDLGAQAELVCVADANPSPTGMFQWTWLGVEERSLEELEMEPEALGAVGRLRTQKAQRAQAGLYECRVDNGLPPAARASTRLIVRCGCSTWTPTHFSPAWIPPNPGATPPEAQTHRTPPLGATPQGSPHILLLRPKISMLDPLYTEHTWHEGIWHSSTLTITNVSAAQDYATFTCRASNALGTDRLDIQLLSTRHPDPPTELKVVSVTHNSAALEWIPGFDGGLPQRFRIRYRWPGTPSTLYVDVFPAQTPAFTLTGLSPATPYSIGVSAHNALGESSQGPSITVTTAGHFPSKRCRLLATLMLSFAFPEAPAMHPALIGGLSALGALLLLSNAALLICLLRRCQASAKPGKSLPSLGQLTGPQCPPQ</sequence>
<feature type="domain" description="Ig-like" evidence="9">
    <location>
        <begin position="631"/>
        <end position="720"/>
    </location>
</feature>
<dbReference type="SMART" id="SM00409">
    <property type="entry name" value="IG"/>
    <property type="match status" value="8"/>
</dbReference>
<dbReference type="InterPro" id="IPR036179">
    <property type="entry name" value="Ig-like_dom_sf"/>
</dbReference>
<dbReference type="PROSITE" id="PS50835">
    <property type="entry name" value="IG_LIKE"/>
    <property type="match status" value="8"/>
</dbReference>
<keyword evidence="12" id="KW-1185">Reference proteome</keyword>
<evidence type="ECO:0000313" key="12">
    <source>
        <dbReference type="Proteomes" id="UP000694393"/>
    </source>
</evidence>
<feature type="region of interest" description="Disordered" evidence="7">
    <location>
        <begin position="839"/>
        <end position="860"/>
    </location>
</feature>
<dbReference type="SUPFAM" id="SSF49265">
    <property type="entry name" value="Fibronectin type III"/>
    <property type="match status" value="1"/>
</dbReference>
<feature type="transmembrane region" description="Helical" evidence="8">
    <location>
        <begin position="1052"/>
        <end position="1076"/>
    </location>
</feature>
<feature type="domain" description="Ig-like" evidence="9">
    <location>
        <begin position="234"/>
        <end position="325"/>
    </location>
</feature>
<dbReference type="InterPro" id="IPR036116">
    <property type="entry name" value="FN3_sf"/>
</dbReference>
<evidence type="ECO:0000256" key="6">
    <source>
        <dbReference type="ARBA" id="ARBA00023319"/>
    </source>
</evidence>
<reference evidence="11" key="2">
    <citation type="submission" date="2025-09" db="UniProtKB">
        <authorList>
            <consortium name="Ensembl"/>
        </authorList>
    </citation>
    <scope>IDENTIFICATION</scope>
</reference>
<feature type="domain" description="Ig-like" evidence="9">
    <location>
        <begin position="432"/>
        <end position="519"/>
    </location>
</feature>
<evidence type="ECO:0000313" key="11">
    <source>
        <dbReference type="Ensembl" id="ENSPCEP00000012366.1"/>
    </source>
</evidence>
<evidence type="ECO:0000259" key="9">
    <source>
        <dbReference type="PROSITE" id="PS50835"/>
    </source>
</evidence>
<accession>A0A8C8VJD2</accession>
<dbReference type="InterPro" id="IPR007110">
    <property type="entry name" value="Ig-like_dom"/>
</dbReference>
<feature type="domain" description="Fibronectin type-III" evidence="10">
    <location>
        <begin position="933"/>
        <end position="1025"/>
    </location>
</feature>
<dbReference type="CDD" id="cd00063">
    <property type="entry name" value="FN3"/>
    <property type="match status" value="1"/>
</dbReference>
<feature type="domain" description="Ig-like" evidence="9">
    <location>
        <begin position="725"/>
        <end position="819"/>
    </location>
</feature>
<keyword evidence="2" id="KW-0677">Repeat</keyword>
<keyword evidence="8" id="KW-1133">Transmembrane helix</keyword>
<evidence type="ECO:0000256" key="4">
    <source>
        <dbReference type="ARBA" id="ARBA00023157"/>
    </source>
</evidence>
<evidence type="ECO:0000259" key="10">
    <source>
        <dbReference type="PROSITE" id="PS50853"/>
    </source>
</evidence>
<dbReference type="PROSITE" id="PS50853">
    <property type="entry name" value="FN3"/>
    <property type="match status" value="1"/>
</dbReference>
<reference evidence="11" key="1">
    <citation type="submission" date="2025-08" db="UniProtKB">
        <authorList>
            <consortium name="Ensembl"/>
        </authorList>
    </citation>
    <scope>IDENTIFICATION</scope>
</reference>
<dbReference type="Pfam" id="PF08205">
    <property type="entry name" value="C2-set_2"/>
    <property type="match status" value="3"/>
</dbReference>
<dbReference type="InterPro" id="IPR013098">
    <property type="entry name" value="Ig_I-set"/>
</dbReference>
<organism evidence="11 12">
    <name type="scientific">Pelusios castaneus</name>
    <name type="common">West African mud turtle</name>
    <dbReference type="NCBI Taxonomy" id="367368"/>
    <lineage>
        <taxon>Eukaryota</taxon>
        <taxon>Metazoa</taxon>
        <taxon>Chordata</taxon>
        <taxon>Craniata</taxon>
        <taxon>Vertebrata</taxon>
        <taxon>Euteleostomi</taxon>
        <taxon>Archelosauria</taxon>
        <taxon>Testudinata</taxon>
        <taxon>Testudines</taxon>
        <taxon>Pleurodira</taxon>
        <taxon>Pelomedusidae</taxon>
        <taxon>Pelusios</taxon>
    </lineage>
</organism>
<dbReference type="SMART" id="SM00408">
    <property type="entry name" value="IGc2"/>
    <property type="match status" value="6"/>
</dbReference>
<dbReference type="SMART" id="SM00060">
    <property type="entry name" value="FN3"/>
    <property type="match status" value="1"/>
</dbReference>
<dbReference type="Pfam" id="PF13927">
    <property type="entry name" value="Ig_3"/>
    <property type="match status" value="3"/>
</dbReference>
<feature type="domain" description="Ig-like" evidence="9">
    <location>
        <begin position="529"/>
        <end position="620"/>
    </location>
</feature>
<evidence type="ECO:0000256" key="8">
    <source>
        <dbReference type="SAM" id="Phobius"/>
    </source>
</evidence>
<dbReference type="Pfam" id="PF00041">
    <property type="entry name" value="fn3"/>
    <property type="match status" value="1"/>
</dbReference>
<dbReference type="InterPro" id="IPR003598">
    <property type="entry name" value="Ig_sub2"/>
</dbReference>
<evidence type="ECO:0000256" key="2">
    <source>
        <dbReference type="ARBA" id="ARBA00022737"/>
    </source>
</evidence>
<evidence type="ECO:0000256" key="5">
    <source>
        <dbReference type="ARBA" id="ARBA00023180"/>
    </source>
</evidence>
<proteinExistence type="predicted"/>
<keyword evidence="6" id="KW-0393">Immunoglobulin domain</keyword>
<dbReference type="AlphaFoldDB" id="A0A8C8VJD2"/>
<dbReference type="InterPro" id="IPR003961">
    <property type="entry name" value="FN3_dom"/>
</dbReference>
<dbReference type="SUPFAM" id="SSF48726">
    <property type="entry name" value="Immunoglobulin"/>
    <property type="match status" value="9"/>
</dbReference>
<dbReference type="PANTHER" id="PTHR11640">
    <property type="entry name" value="NEPHRIN"/>
    <property type="match status" value="1"/>
</dbReference>
<name>A0A8C8VJD2_9SAUR</name>
<keyword evidence="3 8" id="KW-0472">Membrane</keyword>
<evidence type="ECO:0000256" key="1">
    <source>
        <dbReference type="ARBA" id="ARBA00004479"/>
    </source>
</evidence>
<dbReference type="InterPro" id="IPR013783">
    <property type="entry name" value="Ig-like_fold"/>
</dbReference>
<dbReference type="GO" id="GO:0005886">
    <property type="term" value="C:plasma membrane"/>
    <property type="evidence" value="ECO:0007669"/>
    <property type="project" value="TreeGrafter"/>
</dbReference>
<dbReference type="InterPro" id="IPR051275">
    <property type="entry name" value="Cell_adhesion_signaling"/>
</dbReference>
<keyword evidence="8" id="KW-0812">Transmembrane</keyword>
<keyword evidence="4" id="KW-1015">Disulfide bond</keyword>
<dbReference type="CDD" id="cd00096">
    <property type="entry name" value="Ig"/>
    <property type="match status" value="1"/>
</dbReference>
<dbReference type="Proteomes" id="UP000694393">
    <property type="component" value="Unplaced"/>
</dbReference>
<feature type="domain" description="Ig-like" evidence="9">
    <location>
        <begin position="20"/>
        <end position="123"/>
    </location>
</feature>
<dbReference type="PANTHER" id="PTHR11640:SF136">
    <property type="entry name" value="NEPHRIN"/>
    <property type="match status" value="1"/>
</dbReference>
<dbReference type="Gene3D" id="2.60.40.10">
    <property type="entry name" value="Immunoglobulins"/>
    <property type="match status" value="10"/>
</dbReference>
<dbReference type="InterPro" id="IPR013162">
    <property type="entry name" value="CD80_C2-set"/>
</dbReference>
<feature type="domain" description="Ig-like" evidence="9">
    <location>
        <begin position="332"/>
        <end position="425"/>
    </location>
</feature>
<feature type="domain" description="Ig-like" evidence="9">
    <location>
        <begin position="128"/>
        <end position="227"/>
    </location>
</feature>
<dbReference type="GO" id="GO:0098609">
    <property type="term" value="P:cell-cell adhesion"/>
    <property type="evidence" value="ECO:0007669"/>
    <property type="project" value="TreeGrafter"/>
</dbReference>
<protein>
    <submittedName>
        <fullName evidence="11">NPHS1 adhesion molecule, nephrin</fullName>
    </submittedName>
</protein>
<feature type="region of interest" description="Disordered" evidence="7">
    <location>
        <begin position="1084"/>
        <end position="1103"/>
    </location>
</feature>
<comment type="subcellular location">
    <subcellularLocation>
        <location evidence="1">Membrane</location>
        <topology evidence="1">Single-pass type I membrane protein</topology>
    </subcellularLocation>
</comment>
<evidence type="ECO:0000256" key="7">
    <source>
        <dbReference type="SAM" id="MobiDB-lite"/>
    </source>
</evidence>
<dbReference type="Pfam" id="PF07679">
    <property type="entry name" value="I-set"/>
    <property type="match status" value="1"/>
</dbReference>
<evidence type="ECO:0000256" key="3">
    <source>
        <dbReference type="ARBA" id="ARBA00023136"/>
    </source>
</evidence>
<dbReference type="InterPro" id="IPR003599">
    <property type="entry name" value="Ig_sub"/>
</dbReference>
<dbReference type="Ensembl" id="ENSPCET00000012804.1">
    <property type="protein sequence ID" value="ENSPCEP00000012366.1"/>
    <property type="gene ID" value="ENSPCEG00000009744.1"/>
</dbReference>
<keyword evidence="5" id="KW-0325">Glycoprotein</keyword>
<dbReference type="GO" id="GO:0005911">
    <property type="term" value="C:cell-cell junction"/>
    <property type="evidence" value="ECO:0007669"/>
    <property type="project" value="TreeGrafter"/>
</dbReference>
<dbReference type="GO" id="GO:0050839">
    <property type="term" value="F:cell adhesion molecule binding"/>
    <property type="evidence" value="ECO:0007669"/>
    <property type="project" value="TreeGrafter"/>
</dbReference>